<dbReference type="AlphaFoldDB" id="A0A067D9I7"/>
<proteinExistence type="predicted"/>
<dbReference type="VEuPathDB" id="FungiDB:SPRG_18819"/>
<feature type="compositionally biased region" description="Basic residues" evidence="1">
    <location>
        <begin position="543"/>
        <end position="560"/>
    </location>
</feature>
<organism evidence="2 3">
    <name type="scientific">Saprolegnia parasitica (strain CBS 223.65)</name>
    <dbReference type="NCBI Taxonomy" id="695850"/>
    <lineage>
        <taxon>Eukaryota</taxon>
        <taxon>Sar</taxon>
        <taxon>Stramenopiles</taxon>
        <taxon>Oomycota</taxon>
        <taxon>Saprolegniomycetes</taxon>
        <taxon>Saprolegniales</taxon>
        <taxon>Saprolegniaceae</taxon>
        <taxon>Saprolegnia</taxon>
    </lineage>
</organism>
<dbReference type="EMBL" id="KK583189">
    <property type="protein sequence ID" value="KDO35657.1"/>
    <property type="molecule type" value="Genomic_DNA"/>
</dbReference>
<protein>
    <submittedName>
        <fullName evidence="2">Uncharacterized protein</fullName>
    </submittedName>
</protein>
<dbReference type="KEGG" id="spar:SPRG_18819"/>
<name>A0A067D9I7_SAPPC</name>
<evidence type="ECO:0000313" key="3">
    <source>
        <dbReference type="Proteomes" id="UP000030745"/>
    </source>
</evidence>
<keyword evidence="3" id="KW-1185">Reference proteome</keyword>
<accession>A0A067D9I7</accession>
<reference evidence="2 3" key="1">
    <citation type="journal article" date="2013" name="PLoS Genet.">
        <title>Distinctive expansion of potential virulence genes in the genome of the oomycete fish pathogen Saprolegnia parasitica.</title>
        <authorList>
            <person name="Jiang R.H."/>
            <person name="de Bruijn I."/>
            <person name="Haas B.J."/>
            <person name="Belmonte R."/>
            <person name="Lobach L."/>
            <person name="Christie J."/>
            <person name="van den Ackerveken G."/>
            <person name="Bottin A."/>
            <person name="Bulone V."/>
            <person name="Diaz-Moreno S.M."/>
            <person name="Dumas B."/>
            <person name="Fan L."/>
            <person name="Gaulin E."/>
            <person name="Govers F."/>
            <person name="Grenville-Briggs L.J."/>
            <person name="Horner N.R."/>
            <person name="Levin J.Z."/>
            <person name="Mammella M."/>
            <person name="Meijer H.J."/>
            <person name="Morris P."/>
            <person name="Nusbaum C."/>
            <person name="Oome S."/>
            <person name="Phillips A.J."/>
            <person name="van Rooyen D."/>
            <person name="Rzeszutek E."/>
            <person name="Saraiva M."/>
            <person name="Secombes C.J."/>
            <person name="Seidl M.F."/>
            <person name="Snel B."/>
            <person name="Stassen J.H."/>
            <person name="Sykes S."/>
            <person name="Tripathy S."/>
            <person name="van den Berg H."/>
            <person name="Vega-Arreguin J.C."/>
            <person name="Wawra S."/>
            <person name="Young S.K."/>
            <person name="Zeng Q."/>
            <person name="Dieguez-Uribeondo J."/>
            <person name="Russ C."/>
            <person name="Tyler B.M."/>
            <person name="van West P."/>
        </authorList>
    </citation>
    <scope>NUCLEOTIDE SEQUENCE [LARGE SCALE GENOMIC DNA]</scope>
    <source>
        <strain evidence="2 3">CBS 223.65</strain>
    </source>
</reference>
<evidence type="ECO:0000256" key="1">
    <source>
        <dbReference type="SAM" id="MobiDB-lite"/>
    </source>
</evidence>
<dbReference type="OrthoDB" id="48247at2759"/>
<dbReference type="Proteomes" id="UP000030745">
    <property type="component" value="Unassembled WGS sequence"/>
</dbReference>
<evidence type="ECO:0000313" key="2">
    <source>
        <dbReference type="EMBL" id="KDO35657.1"/>
    </source>
</evidence>
<dbReference type="RefSeq" id="XP_012194036.1">
    <property type="nucleotide sequence ID" value="XM_012338646.1"/>
</dbReference>
<dbReference type="OMA" id="HEDCADE"/>
<sequence>MVHVKVVLLCKGRGGDAASYQPHRDESQWWNRRDALVRCVSAFLHGPSSAYCTSRELVLVHDEDWARMHVTKGDATPSEFNVVNAWRETAQHAKASSASSAVACKLVQSALSIAGADTVAAMESKREVLEHLQKHCDMDFLRGHRLNSKPDVVLRKTNKQALLRVWDEWTATHGTTAASKKDVVNAIFHDMLQPRDASIKRVIAATLHESSDAELPCFNTDLAPTDDPSLQIVLFLGAVRDMTPTENNILQQLCATQNISLTGVRLGAVPEFTSKILSVIAYHQARGVLGPALERACAVETEAPPAKRQKTTAEATSVPVHMHVVAAVPMASSGVSTDLGSRSQALWAMVRLLVVTLWRSRIASSGEVPLTTALTFVFEDAVALTLKQDELVTALAEQHQAAPCEYQILRALCQYLAAATPDADVATMASRLVEGSTMAIDVSNAAAERGLYEAFYTTEAIASAGDAMRLLVLVPLAPTHAGHDAVVAACAHGGVPLVSQSLLPSPEMVPVHDAEAATVTMLQHLLYQQRLGSALASLAPTKQPKKAKKTKKEKKTKKSKTQAIDSTGAKP</sequence>
<dbReference type="GeneID" id="24140316"/>
<feature type="region of interest" description="Disordered" evidence="1">
    <location>
        <begin position="537"/>
        <end position="571"/>
    </location>
</feature>
<gene>
    <name evidence="2" type="ORF">SPRG_18819</name>
</gene>
<dbReference type="Gene3D" id="1.10.720.80">
    <property type="match status" value="1"/>
</dbReference>